<evidence type="ECO:0000313" key="1">
    <source>
        <dbReference type="EMBL" id="MBR0576999.1"/>
    </source>
</evidence>
<comment type="caution">
    <text evidence="1">The sequence shown here is derived from an EMBL/GenBank/DDBJ whole genome shotgun (WGS) entry which is preliminary data.</text>
</comment>
<evidence type="ECO:0000313" key="2">
    <source>
        <dbReference type="Proteomes" id="UP000675379"/>
    </source>
</evidence>
<dbReference type="RefSeq" id="WP_211802417.1">
    <property type="nucleotide sequence ID" value="NZ_JAGSCS010000018.1"/>
</dbReference>
<dbReference type="Proteomes" id="UP000675379">
    <property type="component" value="Unassembled WGS sequence"/>
</dbReference>
<keyword evidence="2" id="KW-1185">Reference proteome</keyword>
<organism evidence="1 2">
    <name type="scientific">Proteiniclasticum sediminis</name>
    <dbReference type="NCBI Taxonomy" id="2804028"/>
    <lineage>
        <taxon>Bacteria</taxon>
        <taxon>Bacillati</taxon>
        <taxon>Bacillota</taxon>
        <taxon>Clostridia</taxon>
        <taxon>Eubacteriales</taxon>
        <taxon>Clostridiaceae</taxon>
        <taxon>Proteiniclasticum</taxon>
    </lineage>
</organism>
<name>A0A941CRX5_9CLOT</name>
<protein>
    <submittedName>
        <fullName evidence="1">Uncharacterized protein</fullName>
    </submittedName>
</protein>
<sequence length="62" mass="6900">MEFIKDNWFGGLVLLALVYYLLKGRGKGIFTTKDSQGNNLYHGGCCSGNPFDDGLKKPEDKE</sequence>
<accession>A0A941CRX5</accession>
<dbReference type="AlphaFoldDB" id="A0A941CRX5"/>
<gene>
    <name evidence="1" type="ORF">KCG48_11800</name>
</gene>
<dbReference type="EMBL" id="JAGSCS010000018">
    <property type="protein sequence ID" value="MBR0576999.1"/>
    <property type="molecule type" value="Genomic_DNA"/>
</dbReference>
<proteinExistence type="predicted"/>
<reference evidence="1" key="1">
    <citation type="submission" date="2021-04" db="EMBL/GenBank/DDBJ databases">
        <title>Proteiniclasticum sedimins sp. nov., an obligate anaerobic bacterium isolated from anaerobic sludge.</title>
        <authorList>
            <person name="Liu J."/>
        </authorList>
    </citation>
    <scope>NUCLEOTIDE SEQUENCE</scope>
    <source>
        <strain evidence="1">BAD-10</strain>
    </source>
</reference>